<organism evidence="2 3">
    <name type="scientific">Rhodoferax sediminis</name>
    <dbReference type="NCBI Taxonomy" id="2509614"/>
    <lineage>
        <taxon>Bacteria</taxon>
        <taxon>Pseudomonadati</taxon>
        <taxon>Pseudomonadota</taxon>
        <taxon>Betaproteobacteria</taxon>
        <taxon>Burkholderiales</taxon>
        <taxon>Comamonadaceae</taxon>
        <taxon>Rhodoferax</taxon>
    </lineage>
</organism>
<feature type="transmembrane region" description="Helical" evidence="1">
    <location>
        <begin position="21"/>
        <end position="40"/>
    </location>
</feature>
<accession>A0A515DB50</accession>
<dbReference type="EMBL" id="CP035503">
    <property type="protein sequence ID" value="QDL37644.1"/>
    <property type="molecule type" value="Genomic_DNA"/>
</dbReference>
<proteinExistence type="predicted"/>
<evidence type="ECO:0000313" key="2">
    <source>
        <dbReference type="EMBL" id="QDL37644.1"/>
    </source>
</evidence>
<protein>
    <submittedName>
        <fullName evidence="2">Uncharacterized protein</fullName>
    </submittedName>
</protein>
<reference evidence="2 3" key="1">
    <citation type="submission" date="2019-01" db="EMBL/GenBank/DDBJ databases">
        <title>Genomic insights into a novel species Rhodoferax sp.</title>
        <authorList>
            <person name="Jin L."/>
        </authorList>
    </citation>
    <scope>NUCLEOTIDE SEQUENCE [LARGE SCALE GENOMIC DNA]</scope>
    <source>
        <strain evidence="2 3">CHu59-6-5</strain>
    </source>
</reference>
<keyword evidence="3" id="KW-1185">Reference proteome</keyword>
<keyword evidence="1" id="KW-1133">Transmembrane helix</keyword>
<sequence>MGLFKESGATASSRSIARLQALIWVLIYGGLLTLVLGVFTRRGAGPLGWSLMVVGALVAAVGVVLIYVRSRLKEDR</sequence>
<name>A0A515DB50_9BURK</name>
<evidence type="ECO:0000313" key="3">
    <source>
        <dbReference type="Proteomes" id="UP000316798"/>
    </source>
</evidence>
<evidence type="ECO:0000256" key="1">
    <source>
        <dbReference type="SAM" id="Phobius"/>
    </source>
</evidence>
<dbReference type="KEGG" id="rhf:EUB48_10465"/>
<feature type="transmembrane region" description="Helical" evidence="1">
    <location>
        <begin position="46"/>
        <end position="68"/>
    </location>
</feature>
<keyword evidence="1" id="KW-0812">Transmembrane</keyword>
<dbReference type="Proteomes" id="UP000316798">
    <property type="component" value="Chromosome"/>
</dbReference>
<gene>
    <name evidence="2" type="ORF">EUB48_10465</name>
</gene>
<dbReference type="RefSeq" id="WP_142818914.1">
    <property type="nucleotide sequence ID" value="NZ_CP035503.1"/>
</dbReference>
<dbReference type="AlphaFoldDB" id="A0A515DB50"/>
<keyword evidence="1" id="KW-0472">Membrane</keyword>